<organism evidence="2">
    <name type="scientific">marine sediment metagenome</name>
    <dbReference type="NCBI Taxonomy" id="412755"/>
    <lineage>
        <taxon>unclassified sequences</taxon>
        <taxon>metagenomes</taxon>
        <taxon>ecological metagenomes</taxon>
    </lineage>
</organism>
<evidence type="ECO:0000313" key="2">
    <source>
        <dbReference type="EMBL" id="GAG58427.1"/>
    </source>
</evidence>
<reference evidence="2" key="1">
    <citation type="journal article" date="2014" name="Front. Microbiol.">
        <title>High frequency of phylogenetically diverse reductive dehalogenase-homologous genes in deep subseafloor sedimentary metagenomes.</title>
        <authorList>
            <person name="Kawai M."/>
            <person name="Futagami T."/>
            <person name="Toyoda A."/>
            <person name="Takaki Y."/>
            <person name="Nishi S."/>
            <person name="Hori S."/>
            <person name="Arai W."/>
            <person name="Tsubouchi T."/>
            <person name="Morono Y."/>
            <person name="Uchiyama I."/>
            <person name="Ito T."/>
            <person name="Fujiyama A."/>
            <person name="Inagaki F."/>
            <person name="Takami H."/>
        </authorList>
    </citation>
    <scope>NUCLEOTIDE SEQUENCE</scope>
    <source>
        <strain evidence="2">Expedition CK06-06</strain>
    </source>
</reference>
<gene>
    <name evidence="2" type="ORF">S01H4_19715</name>
</gene>
<accession>X0ZK05</accession>
<evidence type="ECO:0008006" key="3">
    <source>
        <dbReference type="Google" id="ProtNLM"/>
    </source>
</evidence>
<name>X0ZK05_9ZZZZ</name>
<dbReference type="SUPFAM" id="SSF53098">
    <property type="entry name" value="Ribonuclease H-like"/>
    <property type="match status" value="1"/>
</dbReference>
<dbReference type="InterPro" id="IPR012337">
    <property type="entry name" value="RNaseH-like_sf"/>
</dbReference>
<dbReference type="AlphaFoldDB" id="X0ZK05"/>
<protein>
    <recommendedName>
        <fullName evidence="3">Holliday junction resolvase</fullName>
    </recommendedName>
</protein>
<feature type="compositionally biased region" description="Low complexity" evidence="1">
    <location>
        <begin position="253"/>
        <end position="266"/>
    </location>
</feature>
<dbReference type="EMBL" id="BART01008809">
    <property type="protein sequence ID" value="GAG58427.1"/>
    <property type="molecule type" value="Genomic_DNA"/>
</dbReference>
<feature type="region of interest" description="Disordered" evidence="1">
    <location>
        <begin position="253"/>
        <end position="277"/>
    </location>
</feature>
<comment type="caution">
    <text evidence="2">The sequence shown here is derived from an EMBL/GenBank/DDBJ whole genome shotgun (WGS) entry which is preliminary data.</text>
</comment>
<evidence type="ECO:0000256" key="1">
    <source>
        <dbReference type="SAM" id="MobiDB-lite"/>
    </source>
</evidence>
<sequence length="294" mass="33505">MFRNPIPKTQRPGKARYIIHNCHSPEIIAGRNWNSQDYVRFVSIDPGRANLAIRIEKRSKIKGGPIITEILDKYDIMKYEVDEEGISDLYQITNTILDRYRDLILQTHIILIEKQMPFNYKAVRISQHIISYFICLLKNRSLAPLIIEMDAKLKTDMLEAGKLNKQEVKKWAMKIGRELLETRNDKKGIELLDTTKGKLDDLCDTIVQIEAICVLLNLPVTISDNTENSVPPLNTVSPLNIVPTIKKILILTSKPPSKPSSSQKPKTLLIPSGNLKEPKLKPNPVKIIINLKKK</sequence>
<proteinExistence type="predicted"/>